<evidence type="ECO:0000313" key="2">
    <source>
        <dbReference type="EMBL" id="KAL2742677.1"/>
    </source>
</evidence>
<protein>
    <submittedName>
        <fullName evidence="2">Uncharacterized protein</fullName>
    </submittedName>
</protein>
<gene>
    <name evidence="2" type="ORF">V1477_008166</name>
</gene>
<evidence type="ECO:0000256" key="1">
    <source>
        <dbReference type="SAM" id="MobiDB-lite"/>
    </source>
</evidence>
<reference evidence="2 3" key="1">
    <citation type="journal article" date="2024" name="Ann. Entomol. Soc. Am.">
        <title>Genomic analyses of the southern and eastern yellowjacket wasps (Hymenoptera: Vespidae) reveal evolutionary signatures of social life.</title>
        <authorList>
            <person name="Catto M.A."/>
            <person name="Caine P.B."/>
            <person name="Orr S.E."/>
            <person name="Hunt B.G."/>
            <person name="Goodisman M.A.D."/>
        </authorList>
    </citation>
    <scope>NUCLEOTIDE SEQUENCE [LARGE SCALE GENOMIC DNA]</scope>
    <source>
        <strain evidence="2">232</strain>
        <tissue evidence="2">Head and thorax</tissue>
    </source>
</reference>
<dbReference type="AlphaFoldDB" id="A0ABD2CC87"/>
<proteinExistence type="predicted"/>
<sequence>MGIDLKTLLFKGGVTKANLTKKERGTTDARHTQIHATNPWILHPHHQIQPNESRTNKANTAVTIFNLLIKGANHSNESPSDNPVCQDASRSKINRSVPIHI</sequence>
<feature type="region of interest" description="Disordered" evidence="1">
    <location>
        <begin position="72"/>
        <end position="101"/>
    </location>
</feature>
<evidence type="ECO:0000313" key="3">
    <source>
        <dbReference type="Proteomes" id="UP001607303"/>
    </source>
</evidence>
<comment type="caution">
    <text evidence="2">The sequence shown here is derived from an EMBL/GenBank/DDBJ whole genome shotgun (WGS) entry which is preliminary data.</text>
</comment>
<feature type="compositionally biased region" description="Polar residues" evidence="1">
    <location>
        <begin position="73"/>
        <end position="83"/>
    </location>
</feature>
<organism evidence="2 3">
    <name type="scientific">Vespula maculifrons</name>
    <name type="common">Eastern yellow jacket</name>
    <name type="synonym">Wasp</name>
    <dbReference type="NCBI Taxonomy" id="7453"/>
    <lineage>
        <taxon>Eukaryota</taxon>
        <taxon>Metazoa</taxon>
        <taxon>Ecdysozoa</taxon>
        <taxon>Arthropoda</taxon>
        <taxon>Hexapoda</taxon>
        <taxon>Insecta</taxon>
        <taxon>Pterygota</taxon>
        <taxon>Neoptera</taxon>
        <taxon>Endopterygota</taxon>
        <taxon>Hymenoptera</taxon>
        <taxon>Apocrita</taxon>
        <taxon>Aculeata</taxon>
        <taxon>Vespoidea</taxon>
        <taxon>Vespidae</taxon>
        <taxon>Vespinae</taxon>
        <taxon>Vespula</taxon>
    </lineage>
</organism>
<dbReference type="EMBL" id="JAYRBN010000056">
    <property type="protein sequence ID" value="KAL2742677.1"/>
    <property type="molecule type" value="Genomic_DNA"/>
</dbReference>
<dbReference type="Proteomes" id="UP001607303">
    <property type="component" value="Unassembled WGS sequence"/>
</dbReference>
<name>A0ABD2CC87_VESMC</name>
<keyword evidence="3" id="KW-1185">Reference proteome</keyword>
<accession>A0ABD2CC87</accession>